<evidence type="ECO:0000313" key="3">
    <source>
        <dbReference type="EMBL" id="CAL6069928.1"/>
    </source>
</evidence>
<evidence type="ECO:0000313" key="2">
    <source>
        <dbReference type="EMBL" id="CAI9964430.1"/>
    </source>
</evidence>
<accession>A0AA86RA45</accession>
<sequence length="124" mass="14487">MKNLTNFPNLNFFKNSSFALLDSTRCCLKNHKTNIVLLLQTQSSEIIKVVVAKAYKIQYFRRCQNGSICATQMQAAGRGYRYFIRIQQFQDHTQTSTKYSMKDTKAKIYQKIVFKHNLIACIQF</sequence>
<gene>
    <name evidence="1" type="ORF">HINF_LOCUS32030</name>
    <name evidence="2" type="ORF">HINF_LOCUS52075</name>
    <name evidence="3" type="ORF">HINF_LOCUS54214</name>
    <name evidence="4" type="ORF">HINF_LOCUS69530</name>
</gene>
<evidence type="ECO:0000313" key="1">
    <source>
        <dbReference type="EMBL" id="CAI9944385.1"/>
    </source>
</evidence>
<evidence type="ECO:0000313" key="4">
    <source>
        <dbReference type="EMBL" id="CAL6098274.1"/>
    </source>
</evidence>
<organism evidence="2">
    <name type="scientific">Hexamita inflata</name>
    <dbReference type="NCBI Taxonomy" id="28002"/>
    <lineage>
        <taxon>Eukaryota</taxon>
        <taxon>Metamonada</taxon>
        <taxon>Diplomonadida</taxon>
        <taxon>Hexamitidae</taxon>
        <taxon>Hexamitinae</taxon>
        <taxon>Hexamita</taxon>
    </lineage>
</organism>
<reference evidence="2" key="1">
    <citation type="submission" date="2023-06" db="EMBL/GenBank/DDBJ databases">
        <authorList>
            <person name="Kurt Z."/>
        </authorList>
    </citation>
    <scope>NUCLEOTIDE SEQUENCE</scope>
</reference>
<dbReference type="Proteomes" id="UP001642409">
    <property type="component" value="Unassembled WGS sequence"/>
</dbReference>
<dbReference type="EMBL" id="CATOUU010000976">
    <property type="protein sequence ID" value="CAI9964430.1"/>
    <property type="molecule type" value="Genomic_DNA"/>
</dbReference>
<evidence type="ECO:0000313" key="5">
    <source>
        <dbReference type="Proteomes" id="UP001642409"/>
    </source>
</evidence>
<dbReference type="EMBL" id="CAXDID020000507">
    <property type="protein sequence ID" value="CAL6098274.1"/>
    <property type="molecule type" value="Genomic_DNA"/>
</dbReference>
<keyword evidence="5" id="KW-1185">Reference proteome</keyword>
<reference evidence="3 5" key="2">
    <citation type="submission" date="2024-07" db="EMBL/GenBank/DDBJ databases">
        <authorList>
            <person name="Akdeniz Z."/>
        </authorList>
    </citation>
    <scope>NUCLEOTIDE SEQUENCE [LARGE SCALE GENOMIC DNA]</scope>
</reference>
<dbReference type="EMBL" id="CATOUU010000724">
    <property type="protein sequence ID" value="CAI9944385.1"/>
    <property type="molecule type" value="Genomic_DNA"/>
</dbReference>
<comment type="caution">
    <text evidence="2">The sequence shown here is derived from an EMBL/GenBank/DDBJ whole genome shotgun (WGS) entry which is preliminary data.</text>
</comment>
<protein>
    <submittedName>
        <fullName evidence="3">Hypothetical_protein</fullName>
    </submittedName>
</protein>
<name>A0AA86RA45_9EUKA</name>
<proteinExistence type="predicted"/>
<dbReference type="AlphaFoldDB" id="A0AA86RA45"/>
<dbReference type="EMBL" id="CAXDID020000280">
    <property type="protein sequence ID" value="CAL6069928.1"/>
    <property type="molecule type" value="Genomic_DNA"/>
</dbReference>